<feature type="region of interest" description="Disordered" evidence="9">
    <location>
        <begin position="1"/>
        <end position="23"/>
    </location>
</feature>
<dbReference type="Pfam" id="PF04535">
    <property type="entry name" value="CASP_dom"/>
    <property type="match status" value="1"/>
</dbReference>
<keyword evidence="6 8" id="KW-1133">Transmembrane helix</keyword>
<evidence type="ECO:0000313" key="11">
    <source>
        <dbReference type="EMBL" id="PWA51107.1"/>
    </source>
</evidence>
<keyword evidence="5 8" id="KW-0812">Transmembrane</keyword>
<evidence type="ECO:0000256" key="6">
    <source>
        <dbReference type="ARBA" id="ARBA00022989"/>
    </source>
</evidence>
<keyword evidence="12" id="KW-1185">Reference proteome</keyword>
<feature type="transmembrane region" description="Helical" evidence="8">
    <location>
        <begin position="165"/>
        <end position="193"/>
    </location>
</feature>
<feature type="transmembrane region" description="Helical" evidence="8">
    <location>
        <begin position="41"/>
        <end position="63"/>
    </location>
</feature>
<gene>
    <name evidence="11" type="ORF">CTI12_AA466110</name>
</gene>
<dbReference type="InterPro" id="IPR006702">
    <property type="entry name" value="CASP_dom"/>
</dbReference>
<evidence type="ECO:0000256" key="7">
    <source>
        <dbReference type="ARBA" id="ARBA00023136"/>
    </source>
</evidence>
<dbReference type="AlphaFoldDB" id="A0A2U1LQ32"/>
<feature type="domain" description="Casparian strip membrane protein" evidence="10">
    <location>
        <begin position="41"/>
        <end position="175"/>
    </location>
</feature>
<name>A0A2U1LQ32_ARTAN</name>
<keyword evidence="4 8" id="KW-1003">Cell membrane</keyword>
<sequence>MLRNGGVESPSPRPRIHQTHPHDTPVFQSTVSQRNLRRFNYTILIFRLTSFCFSLSAAVFMFTINTTAASGSPRWYNFGAFRFIVAANAIVAFYSLFEIVASAWEIYRGFTLFPECSQVWFDFGHDQVFAYLLLSAGSAGTELVRQLREVATCTDNNAFCIQSDIALALGYACFLSLLISSLLSGFRVVCFIIKGSRFLL</sequence>
<feature type="transmembrane region" description="Helical" evidence="8">
    <location>
        <begin position="75"/>
        <end position="97"/>
    </location>
</feature>
<dbReference type="STRING" id="35608.A0A2U1LQ32"/>
<evidence type="ECO:0000256" key="2">
    <source>
        <dbReference type="ARBA" id="ARBA00007651"/>
    </source>
</evidence>
<evidence type="ECO:0000256" key="3">
    <source>
        <dbReference type="ARBA" id="ARBA00011489"/>
    </source>
</evidence>
<comment type="similarity">
    <text evidence="2 8">Belongs to the Casparian strip membrane proteins (CASP) family.</text>
</comment>
<comment type="caution">
    <text evidence="8">Lacks conserved residue(s) required for the propagation of feature annotation.</text>
</comment>
<dbReference type="Proteomes" id="UP000245207">
    <property type="component" value="Unassembled WGS sequence"/>
</dbReference>
<evidence type="ECO:0000256" key="9">
    <source>
        <dbReference type="SAM" id="MobiDB-lite"/>
    </source>
</evidence>
<comment type="caution">
    <text evidence="11">The sequence shown here is derived from an EMBL/GenBank/DDBJ whole genome shotgun (WGS) entry which is preliminary data.</text>
</comment>
<dbReference type="PANTHER" id="PTHR33573:SF56">
    <property type="entry name" value="CASP-LIKE PROTEIN 4C1"/>
    <property type="match status" value="1"/>
</dbReference>
<protein>
    <recommendedName>
        <fullName evidence="8">CASP-like protein</fullName>
    </recommendedName>
</protein>
<reference evidence="11 12" key="1">
    <citation type="journal article" date="2018" name="Mol. Plant">
        <title>The genome of Artemisia annua provides insight into the evolution of Asteraceae family and artemisinin biosynthesis.</title>
        <authorList>
            <person name="Shen Q."/>
            <person name="Zhang L."/>
            <person name="Liao Z."/>
            <person name="Wang S."/>
            <person name="Yan T."/>
            <person name="Shi P."/>
            <person name="Liu M."/>
            <person name="Fu X."/>
            <person name="Pan Q."/>
            <person name="Wang Y."/>
            <person name="Lv Z."/>
            <person name="Lu X."/>
            <person name="Zhang F."/>
            <person name="Jiang W."/>
            <person name="Ma Y."/>
            <person name="Chen M."/>
            <person name="Hao X."/>
            <person name="Li L."/>
            <person name="Tang Y."/>
            <person name="Lv G."/>
            <person name="Zhou Y."/>
            <person name="Sun X."/>
            <person name="Brodelius P.E."/>
            <person name="Rose J.K.C."/>
            <person name="Tang K."/>
        </authorList>
    </citation>
    <scope>NUCLEOTIDE SEQUENCE [LARGE SCALE GENOMIC DNA]</scope>
    <source>
        <strain evidence="12">cv. Huhao1</strain>
        <tissue evidence="11">Leaf</tissue>
    </source>
</reference>
<comment type="subunit">
    <text evidence="3 8">Homodimer and heterodimers.</text>
</comment>
<evidence type="ECO:0000256" key="5">
    <source>
        <dbReference type="ARBA" id="ARBA00022692"/>
    </source>
</evidence>
<dbReference type="OrthoDB" id="1907587at2759"/>
<keyword evidence="7 8" id="KW-0472">Membrane</keyword>
<dbReference type="EMBL" id="PKPP01008281">
    <property type="protein sequence ID" value="PWA51107.1"/>
    <property type="molecule type" value="Genomic_DNA"/>
</dbReference>
<evidence type="ECO:0000259" key="10">
    <source>
        <dbReference type="Pfam" id="PF04535"/>
    </source>
</evidence>
<dbReference type="PANTHER" id="PTHR33573">
    <property type="entry name" value="CASP-LIKE PROTEIN 4A4"/>
    <property type="match status" value="1"/>
</dbReference>
<comment type="subcellular location">
    <subcellularLocation>
        <location evidence="1 8">Cell membrane</location>
        <topology evidence="1 8">Multi-pass membrane protein</topology>
    </subcellularLocation>
</comment>
<accession>A0A2U1LQ32</accession>
<evidence type="ECO:0000256" key="8">
    <source>
        <dbReference type="RuleBase" id="RU361233"/>
    </source>
</evidence>
<evidence type="ECO:0000256" key="1">
    <source>
        <dbReference type="ARBA" id="ARBA00004651"/>
    </source>
</evidence>
<proteinExistence type="inferred from homology"/>
<evidence type="ECO:0000256" key="4">
    <source>
        <dbReference type="ARBA" id="ARBA00022475"/>
    </source>
</evidence>
<organism evidence="11 12">
    <name type="scientific">Artemisia annua</name>
    <name type="common">Sweet wormwood</name>
    <dbReference type="NCBI Taxonomy" id="35608"/>
    <lineage>
        <taxon>Eukaryota</taxon>
        <taxon>Viridiplantae</taxon>
        <taxon>Streptophyta</taxon>
        <taxon>Embryophyta</taxon>
        <taxon>Tracheophyta</taxon>
        <taxon>Spermatophyta</taxon>
        <taxon>Magnoliopsida</taxon>
        <taxon>eudicotyledons</taxon>
        <taxon>Gunneridae</taxon>
        <taxon>Pentapetalae</taxon>
        <taxon>asterids</taxon>
        <taxon>campanulids</taxon>
        <taxon>Asterales</taxon>
        <taxon>Asteraceae</taxon>
        <taxon>Asteroideae</taxon>
        <taxon>Anthemideae</taxon>
        <taxon>Artemisiinae</taxon>
        <taxon>Artemisia</taxon>
    </lineage>
</organism>
<evidence type="ECO:0000313" key="12">
    <source>
        <dbReference type="Proteomes" id="UP000245207"/>
    </source>
</evidence>
<dbReference type="GO" id="GO:0005886">
    <property type="term" value="C:plasma membrane"/>
    <property type="evidence" value="ECO:0007669"/>
    <property type="project" value="UniProtKB-SubCell"/>
</dbReference>